<dbReference type="InterPro" id="IPR052400">
    <property type="entry name" value="Zn2-C6_fungal_TF"/>
</dbReference>
<gene>
    <name evidence="4" type="ORF">FN846DRAFT_938325</name>
</gene>
<dbReference type="InParanoid" id="A0A5J5F2U0"/>
<dbReference type="AlphaFoldDB" id="A0A5J5F2U0"/>
<dbReference type="OrthoDB" id="416217at2759"/>
<keyword evidence="5" id="KW-1185">Reference proteome</keyword>
<dbReference type="PANTHER" id="PTHR47657:SF7">
    <property type="entry name" value="STEROL REGULATORY ELEMENT-BINDING PROTEIN ECM22"/>
    <property type="match status" value="1"/>
</dbReference>
<feature type="domain" description="Zn(2)-C6 fungal-type" evidence="3">
    <location>
        <begin position="16"/>
        <end position="46"/>
    </location>
</feature>
<reference evidence="4 5" key="1">
    <citation type="submission" date="2019-09" db="EMBL/GenBank/DDBJ databases">
        <title>Draft genome of the ectomycorrhizal ascomycete Sphaerosporella brunnea.</title>
        <authorList>
            <consortium name="DOE Joint Genome Institute"/>
            <person name="Benucci G.M."/>
            <person name="Marozzi G."/>
            <person name="Antonielli L."/>
            <person name="Sanchez S."/>
            <person name="Marco P."/>
            <person name="Wang X."/>
            <person name="Falini L.B."/>
            <person name="Barry K."/>
            <person name="Haridas S."/>
            <person name="Lipzen A."/>
            <person name="Labutti K."/>
            <person name="Grigoriev I.V."/>
            <person name="Murat C."/>
            <person name="Martin F."/>
            <person name="Albertini E."/>
            <person name="Donnini D."/>
            <person name="Bonito G."/>
        </authorList>
    </citation>
    <scope>NUCLEOTIDE SEQUENCE [LARGE SCALE GENOMIC DNA]</scope>
    <source>
        <strain evidence="4 5">Sb_GMNB300</strain>
    </source>
</reference>
<dbReference type="CDD" id="cd00067">
    <property type="entry name" value="GAL4"/>
    <property type="match status" value="1"/>
</dbReference>
<proteinExistence type="predicted"/>
<accession>A0A5J5F2U0</accession>
<keyword evidence="2" id="KW-0472">Membrane</keyword>
<evidence type="ECO:0000256" key="1">
    <source>
        <dbReference type="ARBA" id="ARBA00023242"/>
    </source>
</evidence>
<dbReference type="PANTHER" id="PTHR47657">
    <property type="entry name" value="STEROL REGULATORY ELEMENT-BINDING PROTEIN ECM22"/>
    <property type="match status" value="1"/>
</dbReference>
<evidence type="ECO:0000256" key="2">
    <source>
        <dbReference type="SAM" id="Phobius"/>
    </source>
</evidence>
<sequence>MAPRGPLRAHKKARSGCTTCRARRIKCDEGHPTCDNCSKRSLVCAYNGKPQGRMSIQSLSTVQEQSLVVVHPQPNCPIDIKPPLGHCLPCADLDLANLSLLHQFSTSTYATITPYTSGVWQTFIPNMAFSSPPLLHSLLAMSALHLSFLKPTELRYRRIAADHYQKASVLHRQELLEGRAWREGGAALFATSALIAMYVFIDPSIHNIEELPAAVAWIPLMHGIKAVLRECCYETLKTGSLAPVFTVNRRIKSGKELSLADGTPLDLLTDLEFLYRTEPDTREATIYEKAVAALREVWSYDGVFIWPVTVSGEFIDLLRMKRPRALALVAVYYCAVFPLYDGVWWISATPKEDLEIIKRMIGPEDGMLTRMIGQAERLWMEL</sequence>
<dbReference type="InterPro" id="IPR001138">
    <property type="entry name" value="Zn2Cys6_DnaBD"/>
</dbReference>
<dbReference type="PROSITE" id="PS50048">
    <property type="entry name" value="ZN2_CY6_FUNGAL_2"/>
    <property type="match status" value="1"/>
</dbReference>
<dbReference type="EMBL" id="VXIS01000044">
    <property type="protein sequence ID" value="KAA8910581.1"/>
    <property type="molecule type" value="Genomic_DNA"/>
</dbReference>
<dbReference type="InterPro" id="IPR021858">
    <property type="entry name" value="Fun_TF"/>
</dbReference>
<evidence type="ECO:0000313" key="4">
    <source>
        <dbReference type="EMBL" id="KAA8910581.1"/>
    </source>
</evidence>
<dbReference type="Pfam" id="PF00172">
    <property type="entry name" value="Zn_clus"/>
    <property type="match status" value="1"/>
</dbReference>
<name>A0A5J5F2U0_9PEZI</name>
<evidence type="ECO:0000259" key="3">
    <source>
        <dbReference type="PROSITE" id="PS50048"/>
    </source>
</evidence>
<dbReference type="SUPFAM" id="SSF57701">
    <property type="entry name" value="Zn2/Cys6 DNA-binding domain"/>
    <property type="match status" value="1"/>
</dbReference>
<evidence type="ECO:0000313" key="5">
    <source>
        <dbReference type="Proteomes" id="UP000326924"/>
    </source>
</evidence>
<keyword evidence="1" id="KW-0539">Nucleus</keyword>
<organism evidence="4 5">
    <name type="scientific">Sphaerosporella brunnea</name>
    <dbReference type="NCBI Taxonomy" id="1250544"/>
    <lineage>
        <taxon>Eukaryota</taxon>
        <taxon>Fungi</taxon>
        <taxon>Dikarya</taxon>
        <taxon>Ascomycota</taxon>
        <taxon>Pezizomycotina</taxon>
        <taxon>Pezizomycetes</taxon>
        <taxon>Pezizales</taxon>
        <taxon>Pyronemataceae</taxon>
        <taxon>Sphaerosporella</taxon>
    </lineage>
</organism>
<dbReference type="Pfam" id="PF11951">
    <property type="entry name" value="Fungal_trans_2"/>
    <property type="match status" value="1"/>
</dbReference>
<dbReference type="PROSITE" id="PS00463">
    <property type="entry name" value="ZN2_CY6_FUNGAL_1"/>
    <property type="match status" value="1"/>
</dbReference>
<dbReference type="GO" id="GO:0008270">
    <property type="term" value="F:zinc ion binding"/>
    <property type="evidence" value="ECO:0007669"/>
    <property type="project" value="InterPro"/>
</dbReference>
<comment type="caution">
    <text evidence="4">The sequence shown here is derived from an EMBL/GenBank/DDBJ whole genome shotgun (WGS) entry which is preliminary data.</text>
</comment>
<keyword evidence="2" id="KW-0812">Transmembrane</keyword>
<dbReference type="InterPro" id="IPR036864">
    <property type="entry name" value="Zn2-C6_fun-type_DNA-bd_sf"/>
</dbReference>
<dbReference type="SMART" id="SM00066">
    <property type="entry name" value="GAL4"/>
    <property type="match status" value="1"/>
</dbReference>
<dbReference type="Gene3D" id="4.10.240.10">
    <property type="entry name" value="Zn(2)-C6 fungal-type DNA-binding domain"/>
    <property type="match status" value="1"/>
</dbReference>
<dbReference type="Proteomes" id="UP000326924">
    <property type="component" value="Unassembled WGS sequence"/>
</dbReference>
<protein>
    <recommendedName>
        <fullName evidence="3">Zn(2)-C6 fungal-type domain-containing protein</fullName>
    </recommendedName>
</protein>
<keyword evidence="2" id="KW-1133">Transmembrane helix</keyword>
<dbReference type="GO" id="GO:0000981">
    <property type="term" value="F:DNA-binding transcription factor activity, RNA polymerase II-specific"/>
    <property type="evidence" value="ECO:0007669"/>
    <property type="project" value="InterPro"/>
</dbReference>
<feature type="transmembrane region" description="Helical" evidence="2">
    <location>
        <begin position="325"/>
        <end position="346"/>
    </location>
</feature>